<accession>A0A090UXA0</accession>
<comment type="caution">
    <text evidence="1">The sequence shown here is derived from an EMBL/GenBank/DDBJ whole genome shotgun (WGS) entry which is preliminary data.</text>
</comment>
<evidence type="ECO:0000313" key="1">
    <source>
        <dbReference type="EMBL" id="GAL57146.1"/>
    </source>
</evidence>
<proteinExistence type="predicted"/>
<dbReference type="RefSeq" id="WP_042389173.1">
    <property type="nucleotide sequence ID" value="NZ_BBMZ01000006.1"/>
</dbReference>
<dbReference type="Proteomes" id="UP000029462">
    <property type="component" value="Unassembled WGS sequence"/>
</dbReference>
<evidence type="ECO:0000313" key="2">
    <source>
        <dbReference type="Proteomes" id="UP000029462"/>
    </source>
</evidence>
<protein>
    <submittedName>
        <fullName evidence="1">Uncharacterized protein</fullName>
    </submittedName>
</protein>
<sequence>MESKTKELVKAGHELVVLLGNQHSMIDEASLVQRLTAQLDITAAALREMAKKRDDEHADVLAWEKTMFKVCGEDGTKSVAAKFASLEARCAELAAENAALKTPAHWLAAADIGDQAAENAALTGANDDEQLLAGMVAIMESITTPTTDAWQREQRAVGAELTKQKIESAIKTCYQDEQIGLIEAVDIANSFAAQLRNGEAV</sequence>
<dbReference type="STRING" id="1115515.EV102420_06_00200"/>
<reference evidence="1 2" key="1">
    <citation type="submission" date="2014-09" db="EMBL/GenBank/DDBJ databases">
        <title>Whole genome shotgun sequence of Escherichia vulneris NBRC 102420.</title>
        <authorList>
            <person name="Yoshida Y."/>
            <person name="Hosoyama A."/>
            <person name="Tsuchikane K."/>
            <person name="Ohji S."/>
            <person name="Ichikawa N."/>
            <person name="Kimura A."/>
            <person name="Yamazoe A."/>
            <person name="Ezaki T."/>
            <person name="Fujita N."/>
        </authorList>
    </citation>
    <scope>NUCLEOTIDE SEQUENCE [LARGE SCALE GENOMIC DNA]</scope>
    <source>
        <strain evidence="1 2">NBRC 102420</strain>
    </source>
</reference>
<dbReference type="EMBL" id="BBMZ01000006">
    <property type="protein sequence ID" value="GAL57146.1"/>
    <property type="molecule type" value="Genomic_DNA"/>
</dbReference>
<gene>
    <name evidence="1" type="ORF">EV102420_06_00200</name>
</gene>
<dbReference type="AlphaFoldDB" id="A0A090UXA0"/>
<organism evidence="1 2">
    <name type="scientific">Pseudescherichia vulneris NBRC 102420</name>
    <dbReference type="NCBI Taxonomy" id="1115515"/>
    <lineage>
        <taxon>Bacteria</taxon>
        <taxon>Pseudomonadati</taxon>
        <taxon>Pseudomonadota</taxon>
        <taxon>Gammaproteobacteria</taxon>
        <taxon>Enterobacterales</taxon>
        <taxon>Enterobacteriaceae</taxon>
        <taxon>Pseudescherichia</taxon>
    </lineage>
</organism>
<keyword evidence="2" id="KW-1185">Reference proteome</keyword>
<dbReference type="OrthoDB" id="6631783at2"/>
<name>A0A090UXA0_PSEVU</name>